<sequence length="230" mass="25907">MPTFIQSTHVVYAFFMIAGFLYFWWLSRKPKGIPRIEYLIAMFIPVWSGTMYLTIAYDIGVIELGGTPVFFGRYLDWLITTPLLLVALALTAMFREKKKDFTILIALVIADIVMILTGMVADIAVTSSKWIWYSIGVIALICIFYFVFGPLNKIAKRGGPDLHKHYRICALYLSFFWIAYPVFWALSPSGTGAASLSSSVIAFIVLPIFSKVGFSILDITGLRKLSAREQ</sequence>
<dbReference type="EMBL" id="CP049742">
    <property type="protein sequence ID" value="QPC47807.1"/>
    <property type="molecule type" value="Genomic_DNA"/>
</dbReference>
<evidence type="ECO:0000256" key="6">
    <source>
        <dbReference type="ARBA" id="ARBA00022925"/>
    </source>
</evidence>
<organism evidence="12 13">
    <name type="scientific">Mangrovibacillus cuniculi</name>
    <dbReference type="NCBI Taxonomy" id="2593652"/>
    <lineage>
        <taxon>Bacteria</taxon>
        <taxon>Bacillati</taxon>
        <taxon>Bacillota</taxon>
        <taxon>Bacilli</taxon>
        <taxon>Bacillales</taxon>
        <taxon>Bacillaceae</taxon>
        <taxon>Mangrovibacillus</taxon>
    </lineage>
</organism>
<dbReference type="Pfam" id="PF01036">
    <property type="entry name" value="Bac_rhodopsin"/>
    <property type="match status" value="1"/>
</dbReference>
<gene>
    <name evidence="12" type="ORF">G8O30_12990</name>
</gene>
<keyword evidence="8" id="KW-0157">Chromophore</keyword>
<evidence type="ECO:0000256" key="8">
    <source>
        <dbReference type="ARBA" id="ARBA00022991"/>
    </source>
</evidence>
<evidence type="ECO:0000256" key="4">
    <source>
        <dbReference type="ARBA" id="ARBA00022606"/>
    </source>
</evidence>
<evidence type="ECO:0000256" key="11">
    <source>
        <dbReference type="SAM" id="Phobius"/>
    </source>
</evidence>
<dbReference type="GO" id="GO:0007602">
    <property type="term" value="P:phototransduction"/>
    <property type="evidence" value="ECO:0007669"/>
    <property type="project" value="UniProtKB-KW"/>
</dbReference>
<feature type="transmembrane region" description="Helical" evidence="11">
    <location>
        <begin position="6"/>
        <end position="26"/>
    </location>
</feature>
<feature type="transmembrane region" description="Helical" evidence="11">
    <location>
        <begin position="193"/>
        <end position="214"/>
    </location>
</feature>
<dbReference type="GO" id="GO:0005216">
    <property type="term" value="F:monoatomic ion channel activity"/>
    <property type="evidence" value="ECO:0007669"/>
    <property type="project" value="InterPro"/>
</dbReference>
<dbReference type="PRINTS" id="PR00251">
    <property type="entry name" value="BACTRLOPSIN"/>
</dbReference>
<keyword evidence="6" id="KW-0681">Retinal protein</keyword>
<protein>
    <submittedName>
        <fullName evidence="12">Bacteriorhodopsin</fullName>
    </submittedName>
</protein>
<dbReference type="Gene3D" id="1.20.1070.10">
    <property type="entry name" value="Rhodopsin 7-helix transmembrane proteins"/>
    <property type="match status" value="1"/>
</dbReference>
<keyword evidence="7 11" id="KW-1133">Transmembrane helix</keyword>
<evidence type="ECO:0000256" key="1">
    <source>
        <dbReference type="ARBA" id="ARBA00004141"/>
    </source>
</evidence>
<evidence type="ECO:0000256" key="7">
    <source>
        <dbReference type="ARBA" id="ARBA00022989"/>
    </source>
</evidence>
<dbReference type="Proteomes" id="UP000593626">
    <property type="component" value="Chromosome"/>
</dbReference>
<name>A0A7S8CD58_9BACI</name>
<evidence type="ECO:0000256" key="3">
    <source>
        <dbReference type="ARBA" id="ARBA00022543"/>
    </source>
</evidence>
<keyword evidence="13" id="KW-1185">Reference proteome</keyword>
<feature type="transmembrane region" description="Helical" evidence="11">
    <location>
        <begin position="130"/>
        <end position="148"/>
    </location>
</feature>
<keyword evidence="5 11" id="KW-0812">Transmembrane</keyword>
<dbReference type="InterPro" id="IPR001425">
    <property type="entry name" value="Arc/bac/fun_rhodopsins"/>
</dbReference>
<comment type="similarity">
    <text evidence="2">Belongs to the archaeal/bacterial/fungal opsin family.</text>
</comment>
<keyword evidence="10" id="KW-0675">Receptor</keyword>
<feature type="transmembrane region" description="Helical" evidence="11">
    <location>
        <begin position="77"/>
        <end position="94"/>
    </location>
</feature>
<reference evidence="12 13" key="1">
    <citation type="submission" date="2019-07" db="EMBL/GenBank/DDBJ databases">
        <title>Genome sequence of 2 isolates from Red Sea Mangroves.</title>
        <authorList>
            <person name="Sefrji F."/>
            <person name="Michoud G."/>
            <person name="Merlino G."/>
            <person name="Daffonchio D."/>
        </authorList>
    </citation>
    <scope>NUCLEOTIDE SEQUENCE [LARGE SCALE GENOMIC DNA]</scope>
    <source>
        <strain evidence="12 13">R1DC41</strain>
    </source>
</reference>
<evidence type="ECO:0000313" key="12">
    <source>
        <dbReference type="EMBL" id="QPC47807.1"/>
    </source>
</evidence>
<dbReference type="RefSeq" id="WP_239672485.1">
    <property type="nucleotide sequence ID" value="NZ_CP049742.1"/>
</dbReference>
<dbReference type="SMART" id="SM01021">
    <property type="entry name" value="Bac_rhodopsin"/>
    <property type="match status" value="1"/>
</dbReference>
<keyword evidence="9 11" id="KW-0472">Membrane</keyword>
<feature type="transmembrane region" description="Helical" evidence="11">
    <location>
        <begin position="169"/>
        <end position="187"/>
    </location>
</feature>
<dbReference type="GO" id="GO:0016020">
    <property type="term" value="C:membrane"/>
    <property type="evidence" value="ECO:0007669"/>
    <property type="project" value="UniProtKB-SubCell"/>
</dbReference>
<dbReference type="GO" id="GO:0009881">
    <property type="term" value="F:photoreceptor activity"/>
    <property type="evidence" value="ECO:0007669"/>
    <property type="project" value="UniProtKB-KW"/>
</dbReference>
<feature type="transmembrane region" description="Helical" evidence="11">
    <location>
        <begin position="101"/>
        <end position="124"/>
    </location>
</feature>
<keyword evidence="3" id="KW-0600">Photoreceptor protein</keyword>
<feature type="transmembrane region" description="Helical" evidence="11">
    <location>
        <begin position="38"/>
        <end position="57"/>
    </location>
</feature>
<dbReference type="SUPFAM" id="SSF81321">
    <property type="entry name" value="Family A G protein-coupled receptor-like"/>
    <property type="match status" value="1"/>
</dbReference>
<dbReference type="PANTHER" id="PTHR28286:SF2">
    <property type="entry name" value="BACTERIORHODOPSIN _OPSIN, NOPA (EUROFUNG)"/>
    <property type="match status" value="1"/>
</dbReference>
<dbReference type="PANTHER" id="PTHR28286">
    <property type="match status" value="1"/>
</dbReference>
<dbReference type="InterPro" id="IPR018229">
    <property type="entry name" value="Rhodopsin_retinal_BS"/>
</dbReference>
<evidence type="ECO:0000256" key="10">
    <source>
        <dbReference type="ARBA" id="ARBA00023170"/>
    </source>
</evidence>
<evidence type="ECO:0000256" key="5">
    <source>
        <dbReference type="ARBA" id="ARBA00022692"/>
    </source>
</evidence>
<evidence type="ECO:0000256" key="9">
    <source>
        <dbReference type="ARBA" id="ARBA00023136"/>
    </source>
</evidence>
<dbReference type="AlphaFoldDB" id="A0A7S8CD58"/>
<dbReference type="KEGG" id="mcui:G8O30_12990"/>
<accession>A0A7S8CD58</accession>
<evidence type="ECO:0000256" key="2">
    <source>
        <dbReference type="ARBA" id="ARBA00008130"/>
    </source>
</evidence>
<keyword evidence="4" id="KW-0716">Sensory transduction</keyword>
<proteinExistence type="inferred from homology"/>
<comment type="subcellular location">
    <subcellularLocation>
        <location evidence="1">Membrane</location>
        <topology evidence="1">Multi-pass membrane protein</topology>
    </subcellularLocation>
</comment>
<dbReference type="PROSITE" id="PS00950">
    <property type="entry name" value="BACTERIAL_OPSIN_1"/>
    <property type="match status" value="1"/>
</dbReference>
<evidence type="ECO:0000313" key="13">
    <source>
        <dbReference type="Proteomes" id="UP000593626"/>
    </source>
</evidence>